<dbReference type="Proteomes" id="UP000179807">
    <property type="component" value="Unassembled WGS sequence"/>
</dbReference>
<dbReference type="GeneID" id="94836355"/>
<reference evidence="2" key="1">
    <citation type="submission" date="2016-10" db="EMBL/GenBank/DDBJ databases">
        <authorList>
            <person name="Benchimol M."/>
            <person name="Almeida L.G."/>
            <person name="Vasconcelos A.T."/>
            <person name="Perreira-Neves A."/>
            <person name="Rosa I.A."/>
            <person name="Tasca T."/>
            <person name="Bogo M.R."/>
            <person name="de Souza W."/>
        </authorList>
    </citation>
    <scope>NUCLEOTIDE SEQUENCE [LARGE SCALE GENOMIC DNA]</scope>
    <source>
        <strain evidence="2">K</strain>
    </source>
</reference>
<dbReference type="EMBL" id="MLAK01000624">
    <property type="protein sequence ID" value="OHT09998.1"/>
    <property type="molecule type" value="Genomic_DNA"/>
</dbReference>
<evidence type="ECO:0000313" key="2">
    <source>
        <dbReference type="EMBL" id="OHT09998.1"/>
    </source>
</evidence>
<name>A0A1J4KJZ1_9EUKA</name>
<accession>A0A1J4KJZ1</accession>
<proteinExistence type="predicted"/>
<comment type="caution">
    <text evidence="2">The sequence shown here is derived from an EMBL/GenBank/DDBJ whole genome shotgun (WGS) entry which is preliminary data.</text>
</comment>
<dbReference type="VEuPathDB" id="TrichDB:TRFO_20896"/>
<evidence type="ECO:0000256" key="1">
    <source>
        <dbReference type="SAM" id="MobiDB-lite"/>
    </source>
</evidence>
<protein>
    <submittedName>
        <fullName evidence="2">Uncharacterized protein</fullName>
    </submittedName>
</protein>
<gene>
    <name evidence="2" type="ORF">TRFO_20896</name>
</gene>
<evidence type="ECO:0000313" key="3">
    <source>
        <dbReference type="Proteomes" id="UP000179807"/>
    </source>
</evidence>
<feature type="region of interest" description="Disordered" evidence="1">
    <location>
        <begin position="1"/>
        <end position="43"/>
    </location>
</feature>
<sequence>MSDDEEYVPVPRNERSRKYIPLGNGSSQRKPKTHPDSSPQINSLGISGITNVTSSFCVDQPPRQVCKIPPPLPDIYTTCPELRTFKLAISLESIPKFNSIKPNLEGSTFDPNKKILKPFVSSNVIDFFLFLIFSSPFCFFRCSSQIDLPQA</sequence>
<organism evidence="2 3">
    <name type="scientific">Tritrichomonas foetus</name>
    <dbReference type="NCBI Taxonomy" id="1144522"/>
    <lineage>
        <taxon>Eukaryota</taxon>
        <taxon>Metamonada</taxon>
        <taxon>Parabasalia</taxon>
        <taxon>Tritrichomonadida</taxon>
        <taxon>Tritrichomonadidae</taxon>
        <taxon>Tritrichomonas</taxon>
    </lineage>
</organism>
<dbReference type="RefSeq" id="XP_068363134.1">
    <property type="nucleotide sequence ID" value="XM_068501651.1"/>
</dbReference>
<keyword evidence="3" id="KW-1185">Reference proteome</keyword>
<dbReference type="AlphaFoldDB" id="A0A1J4KJZ1"/>